<protein>
    <submittedName>
        <fullName evidence="8">Glycosyl transferase family 2</fullName>
    </submittedName>
</protein>
<evidence type="ECO:0000313" key="9">
    <source>
        <dbReference type="Proteomes" id="UP001156666"/>
    </source>
</evidence>
<dbReference type="SMART" id="SM00382">
    <property type="entry name" value="AAA"/>
    <property type="match status" value="2"/>
</dbReference>
<evidence type="ECO:0000259" key="7">
    <source>
        <dbReference type="PROSITE" id="PS50893"/>
    </source>
</evidence>
<evidence type="ECO:0000256" key="3">
    <source>
        <dbReference type="ARBA" id="ARBA00022840"/>
    </source>
</evidence>
<dbReference type="InterPro" id="IPR003593">
    <property type="entry name" value="AAA+_ATPase"/>
</dbReference>
<organism evidence="8 9">
    <name type="scientific">Portibacter lacus</name>
    <dbReference type="NCBI Taxonomy" id="1099794"/>
    <lineage>
        <taxon>Bacteria</taxon>
        <taxon>Pseudomonadati</taxon>
        <taxon>Bacteroidota</taxon>
        <taxon>Saprospiria</taxon>
        <taxon>Saprospirales</taxon>
        <taxon>Haliscomenobacteraceae</taxon>
        <taxon>Portibacter</taxon>
    </lineage>
</organism>
<dbReference type="InterPro" id="IPR051309">
    <property type="entry name" value="ABCF_ATPase"/>
</dbReference>
<evidence type="ECO:0000256" key="5">
    <source>
        <dbReference type="ARBA" id="ARBA00061478"/>
    </source>
</evidence>
<dbReference type="GO" id="GO:0003677">
    <property type="term" value="F:DNA binding"/>
    <property type="evidence" value="ECO:0007669"/>
    <property type="project" value="InterPro"/>
</dbReference>
<evidence type="ECO:0000256" key="6">
    <source>
        <dbReference type="SAM" id="Coils"/>
    </source>
</evidence>
<dbReference type="Pfam" id="PF00005">
    <property type="entry name" value="ABC_tran"/>
    <property type="match status" value="2"/>
</dbReference>
<dbReference type="PANTHER" id="PTHR42855:SF2">
    <property type="entry name" value="DRUG RESISTANCE ABC TRANSPORTER,ATP-BINDING PROTEIN"/>
    <property type="match status" value="1"/>
</dbReference>
<feature type="coiled-coil region" evidence="6">
    <location>
        <begin position="560"/>
        <end position="630"/>
    </location>
</feature>
<dbReference type="Gene3D" id="3.40.50.300">
    <property type="entry name" value="P-loop containing nucleotide triphosphate hydrolases"/>
    <property type="match status" value="2"/>
</dbReference>
<dbReference type="InterPro" id="IPR017871">
    <property type="entry name" value="ABC_transporter-like_CS"/>
</dbReference>
<feature type="domain" description="ABC transporter" evidence="7">
    <location>
        <begin position="326"/>
        <end position="540"/>
    </location>
</feature>
<comment type="caution">
    <text evidence="8">The sequence shown here is derived from an EMBL/GenBank/DDBJ whole genome shotgun (WGS) entry which is preliminary data.</text>
</comment>
<sequence>MINVQGLYIQYGDRVLFNRPSLTIEKNEKIALIGRNGAGKSSLLKLLCGKFSPDEGSINIQNGVSLGYLEQDLDLNYDTPILDEAKKAFEQVNKLKDELEEINQELETGIEDMDLLHKLLEKQADLFTRIDILGGNTLESEAEKILLGLGFKSKDLNRKLSEFSGGWQMRVEIAKLLLRKPEVLLLDEPTNHLDIESIIWLEKYLKNYEGNIILISHDTQFLDTICNKTIEIDNGVFYEYKASYYKYIALREERITIQEAAYKNQQKDIEQKEKIIKKFMAKATKTKMAQSMQKQLDKVERISIDAFNLKDMDLRFPKPQRSGRLVVDANCSKNYGPIKVLEDIHFELERGQKVAFVGQNGQGKSTLAKLIVGNIEATSGKIELGHNVEIGYYAQNQAEELDRNKTLLETMEDNASPEQRPKLRSILGSFLFSGEDVDKKVSVLSGGERARLALAIMVLREFNLLILDEPTNHLDIQAKAVLKDTVMNYEGTCIIVSHDRDFLNGLTDKTFEFRDNKIIEYLGDVNYFLDKRALDNMRDVEQVEVIKEKAAKKEISSDDLKKMKRKVQYLERDIEKLEESILKLQNKMYDPEFYQDPEKDKILAKHGDLKKELEDKMKEWELKAEELDAFV</sequence>
<feature type="coiled-coil region" evidence="6">
    <location>
        <begin position="82"/>
        <end position="116"/>
    </location>
</feature>
<comment type="catalytic activity">
    <reaction evidence="4">
        <text>ATP + H2O = ADP + phosphate + H(+)</text>
        <dbReference type="Rhea" id="RHEA:13065"/>
        <dbReference type="ChEBI" id="CHEBI:15377"/>
        <dbReference type="ChEBI" id="CHEBI:15378"/>
        <dbReference type="ChEBI" id="CHEBI:30616"/>
        <dbReference type="ChEBI" id="CHEBI:43474"/>
        <dbReference type="ChEBI" id="CHEBI:456216"/>
    </reaction>
</comment>
<dbReference type="PANTHER" id="PTHR42855">
    <property type="entry name" value="ABC TRANSPORTER ATP-BINDING SUBUNIT"/>
    <property type="match status" value="1"/>
</dbReference>
<dbReference type="GO" id="GO:0016740">
    <property type="term" value="F:transferase activity"/>
    <property type="evidence" value="ECO:0007669"/>
    <property type="project" value="UniProtKB-KW"/>
</dbReference>
<keyword evidence="1" id="KW-0677">Repeat</keyword>
<dbReference type="RefSeq" id="WP_235293699.1">
    <property type="nucleotide sequence ID" value="NZ_BSOH01000020.1"/>
</dbReference>
<gene>
    <name evidence="8" type="ORF">GCM10007940_29510</name>
</gene>
<reference evidence="8" key="2">
    <citation type="submission" date="2023-01" db="EMBL/GenBank/DDBJ databases">
        <title>Draft genome sequence of Portibacter lacus strain NBRC 108769.</title>
        <authorList>
            <person name="Sun Q."/>
            <person name="Mori K."/>
        </authorList>
    </citation>
    <scope>NUCLEOTIDE SEQUENCE</scope>
    <source>
        <strain evidence="8">NBRC 108769</strain>
    </source>
</reference>
<keyword evidence="6" id="KW-0175">Coiled coil</keyword>
<keyword evidence="2" id="KW-0547">Nucleotide-binding</keyword>
<dbReference type="InterPro" id="IPR037118">
    <property type="entry name" value="Val-tRNA_synth_C_sf"/>
</dbReference>
<dbReference type="InterPro" id="IPR027417">
    <property type="entry name" value="P-loop_NTPase"/>
</dbReference>
<dbReference type="CDD" id="cd03221">
    <property type="entry name" value="ABCF_EF-3"/>
    <property type="match status" value="2"/>
</dbReference>
<keyword evidence="8" id="KW-0808">Transferase</keyword>
<dbReference type="EMBL" id="BSOH01000020">
    <property type="protein sequence ID" value="GLR18335.1"/>
    <property type="molecule type" value="Genomic_DNA"/>
</dbReference>
<evidence type="ECO:0000256" key="1">
    <source>
        <dbReference type="ARBA" id="ARBA00022737"/>
    </source>
</evidence>
<proteinExistence type="inferred from homology"/>
<dbReference type="Pfam" id="PF12848">
    <property type="entry name" value="ABC_tran_Xtn"/>
    <property type="match status" value="1"/>
</dbReference>
<dbReference type="SUPFAM" id="SSF52540">
    <property type="entry name" value="P-loop containing nucleoside triphosphate hydrolases"/>
    <property type="match status" value="2"/>
</dbReference>
<evidence type="ECO:0000256" key="2">
    <source>
        <dbReference type="ARBA" id="ARBA00022741"/>
    </source>
</evidence>
<dbReference type="Proteomes" id="UP001156666">
    <property type="component" value="Unassembled WGS sequence"/>
</dbReference>
<reference evidence="8" key="1">
    <citation type="journal article" date="2014" name="Int. J. Syst. Evol. Microbiol.">
        <title>Complete genome sequence of Corynebacterium casei LMG S-19264T (=DSM 44701T), isolated from a smear-ripened cheese.</title>
        <authorList>
            <consortium name="US DOE Joint Genome Institute (JGI-PGF)"/>
            <person name="Walter F."/>
            <person name="Albersmeier A."/>
            <person name="Kalinowski J."/>
            <person name="Ruckert C."/>
        </authorList>
    </citation>
    <scope>NUCLEOTIDE SEQUENCE</scope>
    <source>
        <strain evidence="8">NBRC 108769</strain>
    </source>
</reference>
<feature type="domain" description="ABC transporter" evidence="7">
    <location>
        <begin position="2"/>
        <end position="259"/>
    </location>
</feature>
<keyword evidence="9" id="KW-1185">Reference proteome</keyword>
<dbReference type="Gene3D" id="1.10.287.380">
    <property type="entry name" value="Valyl-tRNA synthetase, C-terminal domain"/>
    <property type="match status" value="1"/>
</dbReference>
<evidence type="ECO:0000313" key="8">
    <source>
        <dbReference type="EMBL" id="GLR18335.1"/>
    </source>
</evidence>
<dbReference type="AlphaFoldDB" id="A0AA37SUP1"/>
<dbReference type="GO" id="GO:0005524">
    <property type="term" value="F:ATP binding"/>
    <property type="evidence" value="ECO:0007669"/>
    <property type="project" value="UniProtKB-KW"/>
</dbReference>
<dbReference type="InterPro" id="IPR032781">
    <property type="entry name" value="ABC_tran_Xtn"/>
</dbReference>
<dbReference type="InterPro" id="IPR003439">
    <property type="entry name" value="ABC_transporter-like_ATP-bd"/>
</dbReference>
<dbReference type="InterPro" id="IPR032524">
    <property type="entry name" value="ABC_tran_C"/>
</dbReference>
<dbReference type="FunFam" id="3.40.50.300:FF:000011">
    <property type="entry name" value="Putative ABC transporter ATP-binding component"/>
    <property type="match status" value="1"/>
</dbReference>
<keyword evidence="3" id="KW-0067">ATP-binding</keyword>
<comment type="similarity">
    <text evidence="5">Belongs to the ABC transporter superfamily. ABCF family. Uup subfamily.</text>
</comment>
<accession>A0AA37SUP1</accession>
<evidence type="ECO:0000256" key="4">
    <source>
        <dbReference type="ARBA" id="ARBA00049360"/>
    </source>
</evidence>
<dbReference type="Pfam" id="PF16326">
    <property type="entry name" value="ABC_tran_CTD"/>
    <property type="match status" value="1"/>
</dbReference>
<dbReference type="PROSITE" id="PS50893">
    <property type="entry name" value="ABC_TRANSPORTER_2"/>
    <property type="match status" value="2"/>
</dbReference>
<dbReference type="GO" id="GO:0016887">
    <property type="term" value="F:ATP hydrolysis activity"/>
    <property type="evidence" value="ECO:0007669"/>
    <property type="project" value="InterPro"/>
</dbReference>
<dbReference type="FunFam" id="3.40.50.300:FF:000309">
    <property type="entry name" value="ABC transporter ATP-binding protein"/>
    <property type="match status" value="1"/>
</dbReference>
<name>A0AA37SUP1_9BACT</name>
<dbReference type="PROSITE" id="PS00211">
    <property type="entry name" value="ABC_TRANSPORTER_1"/>
    <property type="match status" value="2"/>
</dbReference>